<dbReference type="Pfam" id="PF05751">
    <property type="entry name" value="FixH"/>
    <property type="match status" value="1"/>
</dbReference>
<reference evidence="2 3" key="1">
    <citation type="journal article" date="2014" name="Int. J. Syst. Evol. Microbiol.">
        <title>Phaeodactylibacter xiamenensis gen. nov., sp. nov., a member of the family Saprospiraceae isolated from the marine alga Phaeodactylum tricornutum.</title>
        <authorList>
            <person name="Chen Z.Jr."/>
            <person name="Lei X."/>
            <person name="Lai Q."/>
            <person name="Li Y."/>
            <person name="Zhang B."/>
            <person name="Zhang J."/>
            <person name="Zhang H."/>
            <person name="Yang L."/>
            <person name="Zheng W."/>
            <person name="Tian Y."/>
            <person name="Yu Z."/>
            <person name="Xu H.Jr."/>
            <person name="Zheng T."/>
        </authorList>
    </citation>
    <scope>NUCLEOTIDE SEQUENCE [LARGE SCALE GENOMIC DNA]</scope>
    <source>
        <strain evidence="2 3">KD52</strain>
    </source>
</reference>
<name>A0A098S6S7_9BACT</name>
<evidence type="ECO:0000313" key="3">
    <source>
        <dbReference type="Proteomes" id="UP000029736"/>
    </source>
</evidence>
<evidence type="ECO:0008006" key="4">
    <source>
        <dbReference type="Google" id="ProtNLM"/>
    </source>
</evidence>
<gene>
    <name evidence="2" type="ORF">IX84_17095</name>
</gene>
<sequence length="146" mass="17110">MKFNWGTGIAIFFSVFVLSLVYQVYRSTQYDHSLVSDQYYADDLRYQEHYNKLVNAQQLEEDLKIQPLADKATLELHFPRQVSALGGEIYFFCPSDQSSDFRLPVEPMGDGIQRIPTEELRRGLWKIKVDWTGDGKAYYKEQDIRL</sequence>
<proteinExistence type="predicted"/>
<dbReference type="AlphaFoldDB" id="A0A098S6S7"/>
<feature type="transmembrane region" description="Helical" evidence="1">
    <location>
        <begin position="6"/>
        <end position="25"/>
    </location>
</feature>
<dbReference type="EMBL" id="JPOS01000038">
    <property type="protein sequence ID" value="KGE87338.1"/>
    <property type="molecule type" value="Genomic_DNA"/>
</dbReference>
<keyword evidence="3" id="KW-1185">Reference proteome</keyword>
<organism evidence="2 3">
    <name type="scientific">Phaeodactylibacter xiamenensis</name>
    <dbReference type="NCBI Taxonomy" id="1524460"/>
    <lineage>
        <taxon>Bacteria</taxon>
        <taxon>Pseudomonadati</taxon>
        <taxon>Bacteroidota</taxon>
        <taxon>Saprospiria</taxon>
        <taxon>Saprospirales</taxon>
        <taxon>Haliscomenobacteraceae</taxon>
        <taxon>Phaeodactylibacter</taxon>
    </lineage>
</organism>
<dbReference type="STRING" id="1524460.IX84_17095"/>
<accession>A0A098S6S7</accession>
<evidence type="ECO:0000313" key="2">
    <source>
        <dbReference type="EMBL" id="KGE87338.1"/>
    </source>
</evidence>
<dbReference type="OrthoDB" id="1493774at2"/>
<dbReference type="RefSeq" id="WP_044223067.1">
    <property type="nucleotide sequence ID" value="NZ_CAKZLC010000517.1"/>
</dbReference>
<protein>
    <recommendedName>
        <fullName evidence="4">FixH family protein</fullName>
    </recommendedName>
</protein>
<keyword evidence="1" id="KW-1133">Transmembrane helix</keyword>
<dbReference type="InterPro" id="IPR008620">
    <property type="entry name" value="FixH"/>
</dbReference>
<evidence type="ECO:0000256" key="1">
    <source>
        <dbReference type="SAM" id="Phobius"/>
    </source>
</evidence>
<comment type="caution">
    <text evidence="2">The sequence shown here is derived from an EMBL/GenBank/DDBJ whole genome shotgun (WGS) entry which is preliminary data.</text>
</comment>
<dbReference type="Proteomes" id="UP000029736">
    <property type="component" value="Unassembled WGS sequence"/>
</dbReference>
<keyword evidence="1" id="KW-0812">Transmembrane</keyword>
<keyword evidence="1" id="KW-0472">Membrane</keyword>